<sequence length="78" mass="8529">MVCLKTPITVREKTESRFAIPGPGLKNELIALCTRASAHLLKIVCGCSVIPVKTGIQGEAKSLDFCFRKNDKPDKVSR</sequence>
<dbReference type="Proteomes" id="UP000315525">
    <property type="component" value="Unassembled WGS sequence"/>
</dbReference>
<evidence type="ECO:0000313" key="1">
    <source>
        <dbReference type="EMBL" id="TET46247.1"/>
    </source>
</evidence>
<gene>
    <name evidence="1" type="ORF">E3J62_04765</name>
</gene>
<evidence type="ECO:0000313" key="2">
    <source>
        <dbReference type="Proteomes" id="UP000315525"/>
    </source>
</evidence>
<dbReference type="AlphaFoldDB" id="A0A523UUL5"/>
<dbReference type="EMBL" id="SOJN01000062">
    <property type="protein sequence ID" value="TET46247.1"/>
    <property type="molecule type" value="Genomic_DNA"/>
</dbReference>
<protein>
    <submittedName>
        <fullName evidence="1">Uncharacterized protein</fullName>
    </submittedName>
</protein>
<accession>A0A523UUL5</accession>
<organism evidence="1 2">
    <name type="scientific">candidate division TA06 bacterium</name>
    <dbReference type="NCBI Taxonomy" id="2250710"/>
    <lineage>
        <taxon>Bacteria</taxon>
        <taxon>Bacteria division TA06</taxon>
    </lineage>
</organism>
<reference evidence="1 2" key="1">
    <citation type="submission" date="2019-03" db="EMBL/GenBank/DDBJ databases">
        <title>Metabolic potential of uncultured bacteria and archaea associated with petroleum seepage in deep-sea sediments.</title>
        <authorList>
            <person name="Dong X."/>
            <person name="Hubert C."/>
        </authorList>
    </citation>
    <scope>NUCLEOTIDE SEQUENCE [LARGE SCALE GENOMIC DNA]</scope>
    <source>
        <strain evidence="1">E44_bin18</strain>
    </source>
</reference>
<name>A0A523UUL5_UNCT6</name>
<proteinExistence type="predicted"/>
<comment type="caution">
    <text evidence="1">The sequence shown here is derived from an EMBL/GenBank/DDBJ whole genome shotgun (WGS) entry which is preliminary data.</text>
</comment>